<dbReference type="PANTHER" id="PTHR17224">
    <property type="entry name" value="PEPTIDYL-TRNA HYDROLASE"/>
    <property type="match status" value="1"/>
</dbReference>
<reference evidence="5" key="1">
    <citation type="submission" date="2014-03" db="EMBL/GenBank/DDBJ databases">
        <title>The Genome Sequence of Puccinia striiformis f. sp. tritici PST-78.</title>
        <authorList>
            <consortium name="The Broad Institute Genome Sequencing Platform"/>
            <person name="Cuomo C."/>
            <person name="Hulbert S."/>
            <person name="Chen X."/>
            <person name="Walker B."/>
            <person name="Young S.K."/>
            <person name="Zeng Q."/>
            <person name="Gargeya S."/>
            <person name="Fitzgerald M."/>
            <person name="Haas B."/>
            <person name="Abouelleil A."/>
            <person name="Alvarado L."/>
            <person name="Arachchi H.M."/>
            <person name="Berlin A.M."/>
            <person name="Chapman S.B."/>
            <person name="Goldberg J."/>
            <person name="Griggs A."/>
            <person name="Gujja S."/>
            <person name="Hansen M."/>
            <person name="Howarth C."/>
            <person name="Imamovic A."/>
            <person name="Larimer J."/>
            <person name="McCowan C."/>
            <person name="Montmayeur A."/>
            <person name="Murphy C."/>
            <person name="Neiman D."/>
            <person name="Pearson M."/>
            <person name="Priest M."/>
            <person name="Roberts A."/>
            <person name="Saif S."/>
            <person name="Shea T."/>
            <person name="Sisk P."/>
            <person name="Sykes S."/>
            <person name="Wortman J."/>
            <person name="Nusbaum C."/>
            <person name="Birren B."/>
        </authorList>
    </citation>
    <scope>NUCLEOTIDE SEQUENCE [LARGE SCALE GENOMIC DNA]</scope>
    <source>
        <strain evidence="5">race PST-78</strain>
    </source>
</reference>
<dbReference type="InterPro" id="IPR001328">
    <property type="entry name" value="Pept_tRNA_hydro"/>
</dbReference>
<dbReference type="Gene3D" id="3.40.50.1470">
    <property type="entry name" value="Peptidyl-tRNA hydrolase"/>
    <property type="match status" value="1"/>
</dbReference>
<evidence type="ECO:0000313" key="4">
    <source>
        <dbReference type="EMBL" id="KNF00475.1"/>
    </source>
</evidence>
<dbReference type="EMBL" id="AJIL01000036">
    <property type="protein sequence ID" value="KNF00475.1"/>
    <property type="molecule type" value="Genomic_DNA"/>
</dbReference>
<dbReference type="GO" id="GO:0004045">
    <property type="term" value="F:peptidyl-tRNA hydrolase activity"/>
    <property type="evidence" value="ECO:0007669"/>
    <property type="project" value="InterPro"/>
</dbReference>
<dbReference type="PANTHER" id="PTHR17224:SF1">
    <property type="entry name" value="PEPTIDYL-TRNA HYDROLASE"/>
    <property type="match status" value="1"/>
</dbReference>
<dbReference type="Proteomes" id="UP000054564">
    <property type="component" value="Unassembled WGS sequence"/>
</dbReference>
<evidence type="ECO:0008006" key="6">
    <source>
        <dbReference type="Google" id="ProtNLM"/>
    </source>
</evidence>
<evidence type="ECO:0000256" key="2">
    <source>
        <dbReference type="ARBA" id="ARBA00022801"/>
    </source>
</evidence>
<gene>
    <name evidence="4" type="ORF">PSTG_06167</name>
</gene>
<protein>
    <recommendedName>
        <fullName evidence="6">Peptidyl-tRNA hydrolase</fullName>
    </recommendedName>
</protein>
<dbReference type="SUPFAM" id="SSF53178">
    <property type="entry name" value="Peptidyl-tRNA hydrolase-like"/>
    <property type="match status" value="1"/>
</dbReference>
<evidence type="ECO:0000256" key="3">
    <source>
        <dbReference type="ARBA" id="ARBA00022884"/>
    </source>
</evidence>
<dbReference type="AlphaFoldDB" id="A0A0L0VNA5"/>
<name>A0A0L0VNA5_9BASI</name>
<keyword evidence="2" id="KW-0378">Hydrolase</keyword>
<keyword evidence="3" id="KW-0694">RNA-binding</keyword>
<evidence type="ECO:0000313" key="5">
    <source>
        <dbReference type="Proteomes" id="UP000054564"/>
    </source>
</evidence>
<dbReference type="InterPro" id="IPR036416">
    <property type="entry name" value="Pept_tRNA_hydro_sf"/>
</dbReference>
<keyword evidence="5" id="KW-1185">Reference proteome</keyword>
<comment type="caution">
    <text evidence="4">The sequence shown here is derived from an EMBL/GenBank/DDBJ whole genome shotgun (WGS) entry which is preliminary data.</text>
</comment>
<dbReference type="OrthoDB" id="1711136at2759"/>
<evidence type="ECO:0000256" key="1">
    <source>
        <dbReference type="ARBA" id="ARBA00022555"/>
    </source>
</evidence>
<dbReference type="STRING" id="1165861.A0A0L0VNA5"/>
<dbReference type="GO" id="GO:0000049">
    <property type="term" value="F:tRNA binding"/>
    <property type="evidence" value="ECO:0007669"/>
    <property type="project" value="UniProtKB-KW"/>
</dbReference>
<accession>A0A0L0VNA5</accession>
<sequence>MSQSTKALIVGLGNYTHPLTRHSISQVALDNIHNLLNHHHRFKPVYNAKEPTASGLRSIQSSSEISNHLKLSKPCSAWIARHDFELDQDSSGPTTTRRVSFHLLKPRAAMNISGPVVQSYHSQLSRTNDSDRPTKLIMIHDELDLKPLTVRLKEPPRSSKHKGHNGLRSVFASLKSYSPQDLYTIGIGIGRDTRNPTSKDSGDVGRWVLGPLSRNEIEACSWDVDHSPSTYNPQRQQGSVVLEVWKHILEIIKN</sequence>
<proteinExistence type="predicted"/>
<organism evidence="4 5">
    <name type="scientific">Puccinia striiformis f. sp. tritici PST-78</name>
    <dbReference type="NCBI Taxonomy" id="1165861"/>
    <lineage>
        <taxon>Eukaryota</taxon>
        <taxon>Fungi</taxon>
        <taxon>Dikarya</taxon>
        <taxon>Basidiomycota</taxon>
        <taxon>Pucciniomycotina</taxon>
        <taxon>Pucciniomycetes</taxon>
        <taxon>Pucciniales</taxon>
        <taxon>Pucciniaceae</taxon>
        <taxon>Puccinia</taxon>
    </lineage>
</organism>
<dbReference type="Pfam" id="PF01195">
    <property type="entry name" value="Pept_tRNA_hydro"/>
    <property type="match status" value="1"/>
</dbReference>
<keyword evidence="1" id="KW-0820">tRNA-binding</keyword>